<dbReference type="GO" id="GO:0017061">
    <property type="term" value="F:S-methyl-5-thioadenosine phosphorylase activity"/>
    <property type="evidence" value="ECO:0007669"/>
    <property type="project" value="UniProtKB-EC"/>
</dbReference>
<dbReference type="EMBL" id="CP002160">
    <property type="protein sequence ID" value="ADL51595.1"/>
    <property type="molecule type" value="Genomic_DNA"/>
</dbReference>
<dbReference type="OrthoDB" id="4279at2"/>
<keyword evidence="5" id="KW-0479">Metal-binding</keyword>
<evidence type="ECO:0000256" key="1">
    <source>
        <dbReference type="ARBA" id="ARBA00000553"/>
    </source>
</evidence>
<evidence type="ECO:0000256" key="9">
    <source>
        <dbReference type="ARBA" id="ARBA00048968"/>
    </source>
</evidence>
<protein>
    <recommendedName>
        <fullName evidence="11">Purine nucleoside phosphorylase</fullName>
    </recommendedName>
</protein>
<evidence type="ECO:0000256" key="2">
    <source>
        <dbReference type="ARBA" id="ARBA00003215"/>
    </source>
</evidence>
<keyword evidence="7" id="KW-0862">Zinc</keyword>
<dbReference type="InterPro" id="IPR003730">
    <property type="entry name" value="Cu_polyphenol_OxRdtase"/>
</dbReference>
<dbReference type="PANTHER" id="PTHR30616">
    <property type="entry name" value="UNCHARACTERIZED PROTEIN YFIH"/>
    <property type="match status" value="1"/>
</dbReference>
<evidence type="ECO:0000256" key="4">
    <source>
        <dbReference type="ARBA" id="ARBA00022679"/>
    </source>
</evidence>
<evidence type="ECO:0000256" key="6">
    <source>
        <dbReference type="ARBA" id="ARBA00022801"/>
    </source>
</evidence>
<keyword evidence="6" id="KW-0378">Hydrolase</keyword>
<evidence type="ECO:0000256" key="8">
    <source>
        <dbReference type="ARBA" id="ARBA00047989"/>
    </source>
</evidence>
<keyword evidence="13" id="KW-1185">Reference proteome</keyword>
<dbReference type="STRING" id="573061.Clocel_1851"/>
<comment type="catalytic activity">
    <reaction evidence="1">
        <text>inosine + phosphate = alpha-D-ribose 1-phosphate + hypoxanthine</text>
        <dbReference type="Rhea" id="RHEA:27646"/>
        <dbReference type="ChEBI" id="CHEBI:17368"/>
        <dbReference type="ChEBI" id="CHEBI:17596"/>
        <dbReference type="ChEBI" id="CHEBI:43474"/>
        <dbReference type="ChEBI" id="CHEBI:57720"/>
        <dbReference type="EC" id="2.4.2.1"/>
    </reaction>
    <physiologicalReaction direction="left-to-right" evidence="1">
        <dbReference type="Rhea" id="RHEA:27647"/>
    </physiologicalReaction>
</comment>
<comment type="function">
    <text evidence="2">Purine nucleoside enzyme that catalyzes the phosphorolysis of adenosine and inosine nucleosides, yielding D-ribose 1-phosphate and the respective free bases, adenine and hypoxanthine. Also catalyzes the phosphorolysis of S-methyl-5'-thioadenosine into adenine and S-methyl-5-thio-alpha-D-ribose 1-phosphate. Also has adenosine deaminase activity.</text>
</comment>
<reference evidence="12 13" key="1">
    <citation type="submission" date="2010-08" db="EMBL/GenBank/DDBJ databases">
        <title>Complete sequence of Clostridium cellulovorans 743B.</title>
        <authorList>
            <consortium name="US DOE Joint Genome Institute"/>
            <person name="Lucas S."/>
            <person name="Copeland A."/>
            <person name="Lapidus A."/>
            <person name="Cheng J.-F."/>
            <person name="Bruce D."/>
            <person name="Goodwin L."/>
            <person name="Pitluck S."/>
            <person name="Chertkov O."/>
            <person name="Detter J.C."/>
            <person name="Han C."/>
            <person name="Tapia R."/>
            <person name="Land M."/>
            <person name="Hauser L."/>
            <person name="Chang Y.-J."/>
            <person name="Jeffries C."/>
            <person name="Kyrpides N."/>
            <person name="Ivanova N."/>
            <person name="Mikhailova N."/>
            <person name="Hemme C.L."/>
            <person name="Woyke T."/>
        </authorList>
    </citation>
    <scope>NUCLEOTIDE SEQUENCE [LARGE SCALE GENOMIC DNA]</scope>
    <source>
        <strain evidence="13">ATCC 35296 / DSM 3052 / OCM 3 / 743B</strain>
    </source>
</reference>
<evidence type="ECO:0000256" key="3">
    <source>
        <dbReference type="ARBA" id="ARBA00007353"/>
    </source>
</evidence>
<dbReference type="eggNOG" id="COG1496">
    <property type="taxonomic scope" value="Bacteria"/>
</dbReference>
<dbReference type="InterPro" id="IPR038371">
    <property type="entry name" value="Cu_polyphenol_OxRdtase_sf"/>
</dbReference>
<dbReference type="SUPFAM" id="SSF64438">
    <property type="entry name" value="CNF1/YfiH-like putative cysteine hydrolases"/>
    <property type="match status" value="1"/>
</dbReference>
<comment type="catalytic activity">
    <reaction evidence="9">
        <text>adenosine + phosphate = alpha-D-ribose 1-phosphate + adenine</text>
        <dbReference type="Rhea" id="RHEA:27642"/>
        <dbReference type="ChEBI" id="CHEBI:16335"/>
        <dbReference type="ChEBI" id="CHEBI:16708"/>
        <dbReference type="ChEBI" id="CHEBI:43474"/>
        <dbReference type="ChEBI" id="CHEBI:57720"/>
        <dbReference type="EC" id="2.4.2.1"/>
    </reaction>
    <physiologicalReaction direction="left-to-right" evidence="9">
        <dbReference type="Rhea" id="RHEA:27643"/>
    </physiologicalReaction>
</comment>
<evidence type="ECO:0000313" key="12">
    <source>
        <dbReference type="EMBL" id="ADL51595.1"/>
    </source>
</evidence>
<comment type="similarity">
    <text evidence="3 11">Belongs to the purine nucleoside phosphorylase YfiH/LACC1 family.</text>
</comment>
<keyword evidence="4" id="KW-0808">Transferase</keyword>
<gene>
    <name evidence="12" type="ordered locus">Clocel_1851</name>
</gene>
<evidence type="ECO:0000313" key="13">
    <source>
        <dbReference type="Proteomes" id="UP000002730"/>
    </source>
</evidence>
<accession>D9SL79</accession>
<dbReference type="RefSeq" id="WP_010077190.1">
    <property type="nucleotide sequence ID" value="NC_014393.1"/>
</dbReference>
<dbReference type="GO" id="GO:0005507">
    <property type="term" value="F:copper ion binding"/>
    <property type="evidence" value="ECO:0007669"/>
    <property type="project" value="TreeGrafter"/>
</dbReference>
<dbReference type="KEGG" id="ccb:Clocel_1851"/>
<comment type="catalytic activity">
    <reaction evidence="8">
        <text>adenosine + H2O + H(+) = inosine + NH4(+)</text>
        <dbReference type="Rhea" id="RHEA:24408"/>
        <dbReference type="ChEBI" id="CHEBI:15377"/>
        <dbReference type="ChEBI" id="CHEBI:15378"/>
        <dbReference type="ChEBI" id="CHEBI:16335"/>
        <dbReference type="ChEBI" id="CHEBI:17596"/>
        <dbReference type="ChEBI" id="CHEBI:28938"/>
        <dbReference type="EC" id="3.5.4.4"/>
    </reaction>
    <physiologicalReaction direction="left-to-right" evidence="8">
        <dbReference type="Rhea" id="RHEA:24409"/>
    </physiologicalReaction>
</comment>
<dbReference type="AlphaFoldDB" id="D9SL79"/>
<evidence type="ECO:0000256" key="11">
    <source>
        <dbReference type="RuleBase" id="RU361274"/>
    </source>
</evidence>
<dbReference type="GO" id="GO:0016787">
    <property type="term" value="F:hydrolase activity"/>
    <property type="evidence" value="ECO:0007669"/>
    <property type="project" value="UniProtKB-KW"/>
</dbReference>
<dbReference type="HOGENOM" id="CLU_065784_0_2_9"/>
<dbReference type="Pfam" id="PF02578">
    <property type="entry name" value="Cu-oxidase_4"/>
    <property type="match status" value="1"/>
</dbReference>
<comment type="catalytic activity">
    <reaction evidence="10">
        <text>S-methyl-5'-thioadenosine + phosphate = 5-(methylsulfanyl)-alpha-D-ribose 1-phosphate + adenine</text>
        <dbReference type="Rhea" id="RHEA:11852"/>
        <dbReference type="ChEBI" id="CHEBI:16708"/>
        <dbReference type="ChEBI" id="CHEBI:17509"/>
        <dbReference type="ChEBI" id="CHEBI:43474"/>
        <dbReference type="ChEBI" id="CHEBI:58533"/>
        <dbReference type="EC" id="2.4.2.28"/>
    </reaction>
    <physiologicalReaction direction="left-to-right" evidence="10">
        <dbReference type="Rhea" id="RHEA:11853"/>
    </physiologicalReaction>
</comment>
<dbReference type="PANTHER" id="PTHR30616:SF2">
    <property type="entry name" value="PURINE NUCLEOSIDE PHOSPHORYLASE LACC1"/>
    <property type="match status" value="1"/>
</dbReference>
<evidence type="ECO:0000256" key="7">
    <source>
        <dbReference type="ARBA" id="ARBA00022833"/>
    </source>
</evidence>
<dbReference type="InterPro" id="IPR011324">
    <property type="entry name" value="Cytotoxic_necrot_fac-like_cat"/>
</dbReference>
<sequence length="234" mass="26715">MQYDISKIFIERNYGKVKIVCTNGESKFDMSLKSGEFIKNIEYIKKIYNVKSIGYLNQVHSTIIKEFDGIPSEGDAIITDKKQVALGVFTADCVPVLLFDEKKDVIAAIHSGWRGTYDEITLKTLIKMKKVYDVNGEDIVAVIGPHIRSCCYEVSDDLINSFKSKEIYKDININNGRNLDLSSCISAQLKQFGVKVENIIDMELCTRCDEDIIFHSYRRDKEKSGRNFSFIFIS</sequence>
<dbReference type="Proteomes" id="UP000002730">
    <property type="component" value="Chromosome"/>
</dbReference>
<dbReference type="CDD" id="cd16833">
    <property type="entry name" value="YfiH"/>
    <property type="match status" value="1"/>
</dbReference>
<evidence type="ECO:0000256" key="5">
    <source>
        <dbReference type="ARBA" id="ARBA00022723"/>
    </source>
</evidence>
<dbReference type="Gene3D" id="3.60.140.10">
    <property type="entry name" value="CNF1/YfiH-like putative cysteine hydrolases"/>
    <property type="match status" value="1"/>
</dbReference>
<evidence type="ECO:0000256" key="10">
    <source>
        <dbReference type="ARBA" id="ARBA00049893"/>
    </source>
</evidence>
<dbReference type="NCBIfam" id="TIGR00726">
    <property type="entry name" value="peptidoglycan editing factor PgeF"/>
    <property type="match status" value="1"/>
</dbReference>
<name>D9SL79_CLOC7</name>
<organism evidence="12 13">
    <name type="scientific">Clostridium cellulovorans (strain ATCC 35296 / DSM 3052 / OCM 3 / 743B)</name>
    <dbReference type="NCBI Taxonomy" id="573061"/>
    <lineage>
        <taxon>Bacteria</taxon>
        <taxon>Bacillati</taxon>
        <taxon>Bacillota</taxon>
        <taxon>Clostridia</taxon>
        <taxon>Eubacteriales</taxon>
        <taxon>Clostridiaceae</taxon>
        <taxon>Clostridium</taxon>
    </lineage>
</organism>
<proteinExistence type="inferred from homology"/>